<dbReference type="SUPFAM" id="SSF51430">
    <property type="entry name" value="NAD(P)-linked oxidoreductase"/>
    <property type="match status" value="1"/>
</dbReference>
<dbReference type="Proteomes" id="UP001560573">
    <property type="component" value="Unassembled WGS sequence"/>
</dbReference>
<sequence length="305" mass="33654">MSKQEKTFLFNDRCVLGTAGLGGVWGKVRASESIQCILHALECGCTLIDTSPSYGNAEMYIGTALMKWRGKIPSISTKAGRLKSFASDEGIYDYSDEGLENSVTNSLNTLNIPCINILFLHDPSAIPAQDLPRVIEKMLSFKKRGMVAKIGLGGNYPALFEPYLSSGVFDVVMCYNRLNACCVDDLDTTLPFCLEKNIAYYLASPLHMGLLGSSFQKFSERKPDWLSKEMIVQANVIKHIADKHKIGLSSLAHRFLLGFDLPFKIVIGAANQMQLNSTIGDFQQGPLPHDIQTEILYSLQDKVNG</sequence>
<organism evidence="2 3">
    <name type="scientific">Danxiaibacter flavus</name>
    <dbReference type="NCBI Taxonomy" id="3049108"/>
    <lineage>
        <taxon>Bacteria</taxon>
        <taxon>Pseudomonadati</taxon>
        <taxon>Bacteroidota</taxon>
        <taxon>Chitinophagia</taxon>
        <taxon>Chitinophagales</taxon>
        <taxon>Chitinophagaceae</taxon>
        <taxon>Danxiaibacter</taxon>
    </lineage>
</organism>
<dbReference type="InterPro" id="IPR036812">
    <property type="entry name" value="NAD(P)_OxRdtase_dom_sf"/>
</dbReference>
<keyword evidence="3" id="KW-1185">Reference proteome</keyword>
<reference evidence="2 3" key="1">
    <citation type="submission" date="2023-07" db="EMBL/GenBank/DDBJ databases">
        <authorList>
            <person name="Lian W.-H."/>
        </authorList>
    </citation>
    <scope>NUCLEOTIDE SEQUENCE [LARGE SCALE GENOMIC DNA]</scope>
    <source>
        <strain evidence="2 3">SYSU DXS3180</strain>
    </source>
</reference>
<dbReference type="Gene3D" id="3.20.20.100">
    <property type="entry name" value="NADP-dependent oxidoreductase domain"/>
    <property type="match status" value="1"/>
</dbReference>
<evidence type="ECO:0000313" key="3">
    <source>
        <dbReference type="Proteomes" id="UP001560573"/>
    </source>
</evidence>
<evidence type="ECO:0000259" key="1">
    <source>
        <dbReference type="Pfam" id="PF00248"/>
    </source>
</evidence>
<dbReference type="EMBL" id="JAULBC010000006">
    <property type="protein sequence ID" value="MEX6689521.1"/>
    <property type="molecule type" value="Genomic_DNA"/>
</dbReference>
<accession>A0ABV3ZK92</accession>
<dbReference type="PANTHER" id="PTHR42686">
    <property type="entry name" value="GH17980P-RELATED"/>
    <property type="match status" value="1"/>
</dbReference>
<protein>
    <submittedName>
        <fullName evidence="2">Aldo/keto reductase</fullName>
    </submittedName>
</protein>
<dbReference type="Pfam" id="PF00248">
    <property type="entry name" value="Aldo_ket_red"/>
    <property type="match status" value="1"/>
</dbReference>
<dbReference type="CDD" id="cd19090">
    <property type="entry name" value="AKR_AKR15A-like"/>
    <property type="match status" value="1"/>
</dbReference>
<comment type="caution">
    <text evidence="2">The sequence shown here is derived from an EMBL/GenBank/DDBJ whole genome shotgun (WGS) entry which is preliminary data.</text>
</comment>
<dbReference type="PRINTS" id="PR00069">
    <property type="entry name" value="ALDKETRDTASE"/>
</dbReference>
<dbReference type="InterPro" id="IPR020471">
    <property type="entry name" value="AKR"/>
</dbReference>
<dbReference type="InterPro" id="IPR023210">
    <property type="entry name" value="NADP_OxRdtase_dom"/>
</dbReference>
<feature type="domain" description="NADP-dependent oxidoreductase" evidence="1">
    <location>
        <begin position="15"/>
        <end position="288"/>
    </location>
</feature>
<dbReference type="RefSeq" id="WP_369330928.1">
    <property type="nucleotide sequence ID" value="NZ_JAULBC010000006.1"/>
</dbReference>
<name>A0ABV3ZK92_9BACT</name>
<dbReference type="PANTHER" id="PTHR42686:SF1">
    <property type="entry name" value="GH17980P-RELATED"/>
    <property type="match status" value="1"/>
</dbReference>
<gene>
    <name evidence="2" type="ORF">QTN47_18580</name>
</gene>
<evidence type="ECO:0000313" key="2">
    <source>
        <dbReference type="EMBL" id="MEX6689521.1"/>
    </source>
</evidence>
<proteinExistence type="predicted"/>